<accession>A7F111</accession>
<keyword evidence="3" id="KW-1185">Reference proteome</keyword>
<sequence>MAKHSWSPEQTQNSTTKTKKRKRDSESSSTTCYEVCRLDHVEVL</sequence>
<dbReference type="AlphaFoldDB" id="A7F111"/>
<name>A7F111_SCLS1</name>
<dbReference type="RefSeq" id="XP_001588038.1">
    <property type="nucleotide sequence ID" value="XM_001587988.1"/>
</dbReference>
<protein>
    <submittedName>
        <fullName evidence="2">Uncharacterized protein</fullName>
    </submittedName>
</protein>
<reference evidence="3" key="1">
    <citation type="journal article" date="2011" name="PLoS Genet.">
        <title>Genomic analysis of the necrotrophic fungal pathogens Sclerotinia sclerotiorum and Botrytis cinerea.</title>
        <authorList>
            <person name="Amselem J."/>
            <person name="Cuomo C.A."/>
            <person name="van Kan J.A."/>
            <person name="Viaud M."/>
            <person name="Benito E.P."/>
            <person name="Couloux A."/>
            <person name="Coutinho P.M."/>
            <person name="de Vries R.P."/>
            <person name="Dyer P.S."/>
            <person name="Fillinger S."/>
            <person name="Fournier E."/>
            <person name="Gout L."/>
            <person name="Hahn M."/>
            <person name="Kohn L."/>
            <person name="Lapalu N."/>
            <person name="Plummer K.M."/>
            <person name="Pradier J.M."/>
            <person name="Quevillon E."/>
            <person name="Sharon A."/>
            <person name="Simon A."/>
            <person name="ten Have A."/>
            <person name="Tudzynski B."/>
            <person name="Tudzynski P."/>
            <person name="Wincker P."/>
            <person name="Andrew M."/>
            <person name="Anthouard V."/>
            <person name="Beever R.E."/>
            <person name="Beffa R."/>
            <person name="Benoit I."/>
            <person name="Bouzid O."/>
            <person name="Brault B."/>
            <person name="Chen Z."/>
            <person name="Choquer M."/>
            <person name="Collemare J."/>
            <person name="Cotton P."/>
            <person name="Danchin E.G."/>
            <person name="Da Silva C."/>
            <person name="Gautier A."/>
            <person name="Giraud C."/>
            <person name="Giraud T."/>
            <person name="Gonzalez C."/>
            <person name="Grossetete S."/>
            <person name="Guldener U."/>
            <person name="Henrissat B."/>
            <person name="Howlett B.J."/>
            <person name="Kodira C."/>
            <person name="Kretschmer M."/>
            <person name="Lappartient A."/>
            <person name="Leroch M."/>
            <person name="Levis C."/>
            <person name="Mauceli E."/>
            <person name="Neuveglise C."/>
            <person name="Oeser B."/>
            <person name="Pearson M."/>
            <person name="Poulain J."/>
            <person name="Poussereau N."/>
            <person name="Quesneville H."/>
            <person name="Rascle C."/>
            <person name="Schumacher J."/>
            <person name="Segurens B."/>
            <person name="Sexton A."/>
            <person name="Silva E."/>
            <person name="Sirven C."/>
            <person name="Soanes D.M."/>
            <person name="Talbot N.J."/>
            <person name="Templeton M."/>
            <person name="Yandava C."/>
            <person name="Yarden O."/>
            <person name="Zeng Q."/>
            <person name="Rollins J.A."/>
            <person name="Lebrun M.H."/>
            <person name="Dickman M."/>
        </authorList>
    </citation>
    <scope>NUCLEOTIDE SEQUENCE [LARGE SCALE GENOMIC DNA]</scope>
    <source>
        <strain evidence="3">ATCC 18683 / 1980 / Ss-1</strain>
    </source>
</reference>
<dbReference type="GeneID" id="5483942"/>
<feature type="region of interest" description="Disordered" evidence="1">
    <location>
        <begin position="1"/>
        <end position="31"/>
    </location>
</feature>
<gene>
    <name evidence="2" type="ORF">SS1G_11280</name>
</gene>
<dbReference type="HOGENOM" id="CLU_3224869_0_0_1"/>
<proteinExistence type="predicted"/>
<dbReference type="EMBL" id="CH476637">
    <property type="protein sequence ID" value="EDN95403.1"/>
    <property type="molecule type" value="Genomic_DNA"/>
</dbReference>
<evidence type="ECO:0000313" key="3">
    <source>
        <dbReference type="Proteomes" id="UP000001312"/>
    </source>
</evidence>
<dbReference type="KEGG" id="ssl:SS1G_11280"/>
<evidence type="ECO:0000256" key="1">
    <source>
        <dbReference type="SAM" id="MobiDB-lite"/>
    </source>
</evidence>
<evidence type="ECO:0000313" key="2">
    <source>
        <dbReference type="EMBL" id="EDN95403.1"/>
    </source>
</evidence>
<dbReference type="Proteomes" id="UP000001312">
    <property type="component" value="Unassembled WGS sequence"/>
</dbReference>
<dbReference type="InParanoid" id="A7F111"/>
<organism evidence="2 3">
    <name type="scientific">Sclerotinia sclerotiorum (strain ATCC 18683 / 1980 / Ss-1)</name>
    <name type="common">White mold</name>
    <name type="synonym">Whetzelinia sclerotiorum</name>
    <dbReference type="NCBI Taxonomy" id="665079"/>
    <lineage>
        <taxon>Eukaryota</taxon>
        <taxon>Fungi</taxon>
        <taxon>Dikarya</taxon>
        <taxon>Ascomycota</taxon>
        <taxon>Pezizomycotina</taxon>
        <taxon>Leotiomycetes</taxon>
        <taxon>Helotiales</taxon>
        <taxon>Sclerotiniaceae</taxon>
        <taxon>Sclerotinia</taxon>
    </lineage>
</organism>